<evidence type="ECO:0000313" key="2">
    <source>
        <dbReference type="Proteomes" id="UP000095247"/>
    </source>
</evidence>
<name>A0A1E5NHK8_9SPIR</name>
<sequence length="104" mass="12486">MTSFTLENVTKKILENSDFSKTSAIEIANFIAEDDCFMLEEDFFRRVYYKEKKELIIDINMQAILNVFKEFNTKQFADFVKNKKNKFDKNKIMAKGHNYILYRM</sequence>
<comment type="caution">
    <text evidence="1">The sequence shown here is derived from an EMBL/GenBank/DDBJ whole genome shotgun (WGS) entry which is preliminary data.</text>
</comment>
<dbReference type="RefSeq" id="WP_069725133.1">
    <property type="nucleotide sequence ID" value="NZ_MDCO01000001.1"/>
</dbReference>
<gene>
    <name evidence="1" type="ORF">BFL38_09260</name>
</gene>
<protein>
    <submittedName>
        <fullName evidence="1">Uncharacterized protein</fullName>
    </submittedName>
</protein>
<dbReference type="EMBL" id="MDCO01000001">
    <property type="protein sequence ID" value="OEJ15650.1"/>
    <property type="molecule type" value="Genomic_DNA"/>
</dbReference>
<reference evidence="1 2" key="1">
    <citation type="submission" date="2016-08" db="EMBL/GenBank/DDBJ databases">
        <title>Characterization and recognition of Brachyspira hampsonii sp. nov., a novel intestinal spirochete that is pathogenic to pigs.</title>
        <authorList>
            <person name="Mirajkar N."/>
            <person name="La T."/>
            <person name="Phillips N."/>
            <person name="Hampson D."/>
            <person name="Gebhart C."/>
        </authorList>
    </citation>
    <scope>NUCLEOTIDE SEQUENCE [LARGE SCALE GENOMIC DNA]</scope>
    <source>
        <strain evidence="1 2">P280/1</strain>
    </source>
</reference>
<dbReference type="AlphaFoldDB" id="A0A1E5NHK8"/>
<accession>A0A1E5NHK8</accession>
<proteinExistence type="predicted"/>
<organism evidence="1 2">
    <name type="scientific">Brachyspira hampsonii</name>
    <dbReference type="NCBI Taxonomy" id="1287055"/>
    <lineage>
        <taxon>Bacteria</taxon>
        <taxon>Pseudomonadati</taxon>
        <taxon>Spirochaetota</taxon>
        <taxon>Spirochaetia</taxon>
        <taxon>Brachyspirales</taxon>
        <taxon>Brachyspiraceae</taxon>
        <taxon>Brachyspira</taxon>
    </lineage>
</organism>
<dbReference type="Proteomes" id="UP000095247">
    <property type="component" value="Unassembled WGS sequence"/>
</dbReference>
<evidence type="ECO:0000313" key="1">
    <source>
        <dbReference type="EMBL" id="OEJ15650.1"/>
    </source>
</evidence>